<evidence type="ECO:0008006" key="3">
    <source>
        <dbReference type="Google" id="ProtNLM"/>
    </source>
</evidence>
<reference evidence="1 2" key="1">
    <citation type="submission" date="2018-07" db="EMBL/GenBank/DDBJ databases">
        <title>Arthrobacter sp. nov., isolated from raw cow's milk with high bacterial count.</title>
        <authorList>
            <person name="Hahne J."/>
            <person name="Isele D."/>
            <person name="Lipski A."/>
        </authorList>
    </citation>
    <scope>NUCLEOTIDE SEQUENCE [LARGE SCALE GENOMIC DNA]</scope>
    <source>
        <strain evidence="1 2">JZ R-183</strain>
    </source>
</reference>
<comment type="caution">
    <text evidence="1">The sequence shown here is derived from an EMBL/GenBank/DDBJ whole genome shotgun (WGS) entry which is preliminary data.</text>
</comment>
<proteinExistence type="predicted"/>
<gene>
    <name evidence="1" type="ORF">DWQ67_06760</name>
</gene>
<accession>A0A496PK27</accession>
<sequence length="428" mass="46226">MEELGLLDDAGLRRWAREHGGEAAALLAASMRGSRGAAGEFASALEHLSPSRRRADVATVAGLWFALPLGLRQEWTVRYPGVIGPLNGVDFPSRVRANIIVAAGLLHQLTAEAEDAKSRGFWGTLRRGLRAAFRVGHVRRQLDGLHQAVHREDAPIQLLFASDEADGQFVVLSGELSDATRTVAVMVPGTLTYGNHLAMNIGRLRDVDGREVHPDTAVGLYWQGTEFPRFVTDNADRRFNRAARERLSAFDAALDLEAERVCTPGAAPAPQTYIGHSYGASAIGSAESLGEGLTLDRLVYVGAPGTGFQVDLPADTANPDADRYALVAPADLTPWLGGALFGRALGGDPVREMGAVRLETGFLDHAGRRQRLVSHNDYLRGGSTSALNIRAVVLGQRTLPAVVGRPWPWGRISDRRLARRINGLRLPR</sequence>
<dbReference type="RefSeq" id="WP_121484816.1">
    <property type="nucleotide sequence ID" value="NZ_QQXL01000003.1"/>
</dbReference>
<name>A0A496PK27_9MICC</name>
<keyword evidence="2" id="KW-1185">Reference proteome</keyword>
<dbReference type="EMBL" id="QQXL01000003">
    <property type="protein sequence ID" value="RKW70790.1"/>
    <property type="molecule type" value="Genomic_DNA"/>
</dbReference>
<organism evidence="1 2">
    <name type="scientific">Galactobacter caseinivorans</name>
    <dbReference type="NCBI Taxonomy" id="2676123"/>
    <lineage>
        <taxon>Bacteria</taxon>
        <taxon>Bacillati</taxon>
        <taxon>Actinomycetota</taxon>
        <taxon>Actinomycetes</taxon>
        <taxon>Micrococcales</taxon>
        <taxon>Micrococcaceae</taxon>
        <taxon>Galactobacter</taxon>
    </lineage>
</organism>
<evidence type="ECO:0000313" key="1">
    <source>
        <dbReference type="EMBL" id="RKW70790.1"/>
    </source>
</evidence>
<dbReference type="AlphaFoldDB" id="A0A496PK27"/>
<protein>
    <recommendedName>
        <fullName evidence="3">Alpha/beta hydrolase</fullName>
    </recommendedName>
</protein>
<evidence type="ECO:0000313" key="2">
    <source>
        <dbReference type="Proteomes" id="UP000273119"/>
    </source>
</evidence>
<dbReference type="Proteomes" id="UP000273119">
    <property type="component" value="Unassembled WGS sequence"/>
</dbReference>